<reference evidence="10 11" key="1">
    <citation type="journal article" date="2014" name="ISME J.">
        <title>Candidatus Competibacter-lineage genomes retrieved from metagenomes reveal functional metabolic diversity.</title>
        <authorList>
            <person name="McIlroy S.J."/>
            <person name="Albertsen M."/>
            <person name="Andresen E.K."/>
            <person name="Saunders A.M."/>
            <person name="Kristiansen R."/>
            <person name="Stokholm-Bjerregaard M."/>
            <person name="Nielsen K.L."/>
            <person name="Nielsen P.H."/>
        </authorList>
    </citation>
    <scope>NUCLEOTIDE SEQUENCE [LARGE SCALE GENOMIC DNA]</scope>
    <source>
        <strain evidence="10 11">Run_B_J11</strain>
    </source>
</reference>
<proteinExistence type="inferred from homology"/>
<evidence type="ECO:0000256" key="1">
    <source>
        <dbReference type="ARBA" id="ARBA00004651"/>
    </source>
</evidence>
<dbReference type="GO" id="GO:0140359">
    <property type="term" value="F:ABC-type transporter activity"/>
    <property type="evidence" value="ECO:0007669"/>
    <property type="project" value="InterPro"/>
</dbReference>
<evidence type="ECO:0000256" key="3">
    <source>
        <dbReference type="ARBA" id="ARBA00022448"/>
    </source>
</evidence>
<dbReference type="PANTHER" id="PTHR30294:SF47">
    <property type="entry name" value="INNER MEMBRANE TRANSPORT PERMEASE YHHJ"/>
    <property type="match status" value="1"/>
</dbReference>
<comment type="similarity">
    <text evidence="2">Belongs to the ABC-2 integral membrane protein family.</text>
</comment>
<dbReference type="InterPro" id="IPR013525">
    <property type="entry name" value="ABC2_TM"/>
</dbReference>
<dbReference type="Pfam" id="PF12698">
    <property type="entry name" value="ABC2_membrane_3"/>
    <property type="match status" value="1"/>
</dbReference>
<feature type="transmembrane region" description="Helical" evidence="8">
    <location>
        <begin position="257"/>
        <end position="281"/>
    </location>
</feature>
<feature type="domain" description="ABC transmembrane type-2" evidence="9">
    <location>
        <begin position="130"/>
        <end position="370"/>
    </location>
</feature>
<dbReference type="PANTHER" id="PTHR30294">
    <property type="entry name" value="MEMBRANE COMPONENT OF ABC TRANSPORTER YHHJ-RELATED"/>
    <property type="match status" value="1"/>
</dbReference>
<comment type="caution">
    <text evidence="10">The sequence shown here is derived from an EMBL/GenBank/DDBJ whole genome shotgun (WGS) entry which is preliminary data.</text>
</comment>
<dbReference type="InterPro" id="IPR047817">
    <property type="entry name" value="ABC2_TM_bact-type"/>
</dbReference>
<evidence type="ECO:0000256" key="7">
    <source>
        <dbReference type="ARBA" id="ARBA00023136"/>
    </source>
</evidence>
<accession>A0A7U7J4Z8</accession>
<keyword evidence="3" id="KW-0813">Transport</keyword>
<keyword evidence="5 8" id="KW-0812">Transmembrane</keyword>
<evidence type="ECO:0000256" key="8">
    <source>
        <dbReference type="SAM" id="Phobius"/>
    </source>
</evidence>
<feature type="transmembrane region" description="Helical" evidence="8">
    <location>
        <begin position="221"/>
        <end position="245"/>
    </location>
</feature>
<dbReference type="Proteomes" id="UP000019184">
    <property type="component" value="Unassembled WGS sequence"/>
</dbReference>
<keyword evidence="6 8" id="KW-1133">Transmembrane helix</keyword>
<protein>
    <submittedName>
        <fullName evidence="10">Transporter subunit: membrane component of ABC superfamily</fullName>
    </submittedName>
</protein>
<evidence type="ECO:0000256" key="4">
    <source>
        <dbReference type="ARBA" id="ARBA00022475"/>
    </source>
</evidence>
<evidence type="ECO:0000313" key="11">
    <source>
        <dbReference type="Proteomes" id="UP000019184"/>
    </source>
</evidence>
<dbReference type="AlphaFoldDB" id="A0A7U7J4Z8"/>
<evidence type="ECO:0000256" key="2">
    <source>
        <dbReference type="ARBA" id="ARBA00007783"/>
    </source>
</evidence>
<organism evidence="10 11">
    <name type="scientific">Candidatus Contendobacter odensis Run_B_J11</name>
    <dbReference type="NCBI Taxonomy" id="1400861"/>
    <lineage>
        <taxon>Bacteria</taxon>
        <taxon>Pseudomonadati</taxon>
        <taxon>Pseudomonadota</taxon>
        <taxon>Gammaproteobacteria</taxon>
        <taxon>Candidatus Competibacteraceae</taxon>
        <taxon>Candidatus Contendibacter</taxon>
    </lineage>
</organism>
<evidence type="ECO:0000256" key="5">
    <source>
        <dbReference type="ARBA" id="ARBA00022692"/>
    </source>
</evidence>
<dbReference type="RefSeq" id="WP_034434726.1">
    <property type="nucleotide sequence ID" value="NZ_CBTK010000253.1"/>
</dbReference>
<feature type="transmembrane region" description="Helical" evidence="8">
    <location>
        <begin position="176"/>
        <end position="200"/>
    </location>
</feature>
<evidence type="ECO:0000313" key="10">
    <source>
        <dbReference type="EMBL" id="CDH46190.1"/>
    </source>
</evidence>
<comment type="subcellular location">
    <subcellularLocation>
        <location evidence="1">Cell membrane</location>
        <topology evidence="1">Multi-pass membrane protein</topology>
    </subcellularLocation>
</comment>
<keyword evidence="11" id="KW-1185">Reference proteome</keyword>
<feature type="transmembrane region" description="Helical" evidence="8">
    <location>
        <begin position="24"/>
        <end position="41"/>
    </location>
</feature>
<sequence length="376" mass="40890">MRKSLANIYRLGIKELLSLRSDRVMLLLIVYVFSFAIYAVATGASTEVANAAVALVDEDRSPLSRRIQDALLQPYFQPPVRLTVAELDAAMDAGRYTFVMDIPPHFQADMSAGRQPAIQLNVDATAMSQAGTGASYLQHIIAQEILAFAQGREGDPQWPVNLVIRTQFNPNLKSSWFLAVMQLINNITLLAIILTGAALIREREHGTIEHLLVMPLRPAEIMLAKIWANGLVIVVAAVLSLYGVVQGWLGVPIAGSIPLFVAGTVIYLFSVTALGIFLATLTRSMPQFGLLAIPVFMVMNLLSGGTTPLDSMPELLQALMQLSPSTHFVSFAQAILYRDAGFAVVWPSFAAVAASGAVFFGVALLRFRRMVTLMQS</sequence>
<evidence type="ECO:0000256" key="6">
    <source>
        <dbReference type="ARBA" id="ARBA00022989"/>
    </source>
</evidence>
<dbReference type="OrthoDB" id="9808686at2"/>
<dbReference type="PROSITE" id="PS51012">
    <property type="entry name" value="ABC_TM2"/>
    <property type="match status" value="1"/>
</dbReference>
<evidence type="ECO:0000259" key="9">
    <source>
        <dbReference type="PROSITE" id="PS51012"/>
    </source>
</evidence>
<keyword evidence="7 8" id="KW-0472">Membrane</keyword>
<dbReference type="InterPro" id="IPR051449">
    <property type="entry name" value="ABC-2_transporter_component"/>
</dbReference>
<keyword evidence="4" id="KW-1003">Cell membrane</keyword>
<feature type="transmembrane region" description="Helical" evidence="8">
    <location>
        <begin position="344"/>
        <end position="365"/>
    </location>
</feature>
<dbReference type="Gene3D" id="3.40.1710.10">
    <property type="entry name" value="abc type-2 transporter like domain"/>
    <property type="match status" value="1"/>
</dbReference>
<name>A0A7U7J4Z8_9GAMM</name>
<dbReference type="EMBL" id="CBTK010000253">
    <property type="protein sequence ID" value="CDH46190.1"/>
    <property type="molecule type" value="Genomic_DNA"/>
</dbReference>
<dbReference type="GO" id="GO:0005886">
    <property type="term" value="C:plasma membrane"/>
    <property type="evidence" value="ECO:0007669"/>
    <property type="project" value="UniProtKB-SubCell"/>
</dbReference>
<feature type="transmembrane region" description="Helical" evidence="8">
    <location>
        <begin position="288"/>
        <end position="306"/>
    </location>
</feature>
<gene>
    <name evidence="10" type="primary">yhhJ</name>
    <name evidence="10" type="ORF">BN874_390017</name>
</gene>